<gene>
    <name evidence="5" type="ORF">GF359_07130</name>
</gene>
<name>A0A9D5K9M4_UNCW3</name>
<feature type="repeat" description="TPR" evidence="3">
    <location>
        <begin position="686"/>
        <end position="719"/>
    </location>
</feature>
<evidence type="ECO:0000256" key="1">
    <source>
        <dbReference type="ARBA" id="ARBA00022737"/>
    </source>
</evidence>
<dbReference type="Pfam" id="PF12770">
    <property type="entry name" value="CHAT"/>
    <property type="match status" value="1"/>
</dbReference>
<dbReference type="AlphaFoldDB" id="A0A9D5K9M4"/>
<feature type="repeat" description="TPR" evidence="3">
    <location>
        <begin position="252"/>
        <end position="285"/>
    </location>
</feature>
<feature type="repeat" description="TPR" evidence="3">
    <location>
        <begin position="294"/>
        <end position="327"/>
    </location>
</feature>
<dbReference type="PANTHER" id="PTHR45641:SF1">
    <property type="entry name" value="AAA+ ATPASE DOMAIN-CONTAINING PROTEIN"/>
    <property type="match status" value="1"/>
</dbReference>
<feature type="repeat" description="TPR" evidence="3">
    <location>
        <begin position="378"/>
        <end position="411"/>
    </location>
</feature>
<dbReference type="SUPFAM" id="SSF81901">
    <property type="entry name" value="HCP-like"/>
    <property type="match status" value="1"/>
</dbReference>
<dbReference type="SMART" id="SM00028">
    <property type="entry name" value="TPR"/>
    <property type="match status" value="15"/>
</dbReference>
<dbReference type="Pfam" id="PF13181">
    <property type="entry name" value="TPR_8"/>
    <property type="match status" value="1"/>
</dbReference>
<dbReference type="PANTHER" id="PTHR45641">
    <property type="entry name" value="TETRATRICOPEPTIDE REPEAT PROTEIN (AFU_ORTHOLOGUE AFUA_6G03870)"/>
    <property type="match status" value="1"/>
</dbReference>
<feature type="repeat" description="TPR" evidence="3">
    <location>
        <begin position="644"/>
        <end position="677"/>
    </location>
</feature>
<feature type="repeat" description="TPR" evidence="3">
    <location>
        <begin position="420"/>
        <end position="453"/>
    </location>
</feature>
<keyword evidence="1" id="KW-0677">Repeat</keyword>
<dbReference type="PROSITE" id="PS50293">
    <property type="entry name" value="TPR_REGION"/>
    <property type="match status" value="4"/>
</dbReference>
<sequence>MGIRTRCAGDRRFKYLLLTFLLPLNLSAQSVKQDSLQTVADSLHAVGDSLISTGEYSQTIEVVQKEIDLRRRVTDSEGEVKALNQIGRAFNGLGTTDSALFYADKVLSLADTTRDSAEIGQAYHTRGYAFAEMERYEKAISEYQIAVNIRLAHGDSVGAASSLNNIGNVYKNLGDYQKALENHEKALEIRLKVLGAENPLVAATYYNIGVTYNYPLDNYDKAQDYYKKALESYYKDLDIKLKSLGPEHPDVAIIYNDIGNIYHQLRNPERALEYIQKALDIRLKSLGPEHLDVAQSYFKMGVVYERLNKFQKALENHERALEIRLKMLGSDHLDVALSYGYIGRLNGCIRNYQDALKSYQKKLEIILKAFGAEHPRIADCYESIAEVYQSLCQYQKALDYYQKALEALSKASGLEYPDVAEVYKDIGKVYNDLGDYQKALEYHHKALKVLIEALGPEHPDVGESYRVLGYMYGELGNHEKRDEYLQKSLDIKLKDLEPESMEWWDYGMIGIVYFDIGDYEKALEYEKKTLDIKLKTLGPKDPSVAISYGWLASIYRKLDDNERALEYSKKELDINLKVFGPEHPRVALDYYSIGGFHISLGNYQKALEYLQKSLDISLKSFGTQGMYAGMIYSYGTGGSVSLTDALIEDIGQVYMEMGAYDKALKHFQRALNIRLEAIGEDNPRIATSYLSIGKAYQEQGELDSALVYYKKSIEVFEESRGRLKSEELRVSYTETVTDRYESIISLLLDMQRYEEAFEYMERSKSASLKKELDETYDIDFGQGTIQEKIEEARRLATKTNVLESQLIEEQQKADSLQNQTNIENLSTLLADTKAEYLKVAAEVRTDPDYAFTVQVHPTDLGSISKDLPAGQKLLMFYSGENELYLFLISPGGEYEVRSVDAGRDSVTALIHTCREFCGPDYLLRLLRSGKMRGWTWEDDDSELYAEEIAPFKEVLTTLYSLLIQPLEEELEEAEIVTFIPSGELYYLPWGALMDDDNLFLTERYNWNLLTSTELLECIFRKQGKQKKLKSLALVGNPKGIDPPLPSAEAEVTSIGGTYRKSKTYIGNSATEPQVIKVSPDVQALHLATHCVLKSDNPLDSYIHLASTDSTDGHWTVEEVWGQSWDKMQLVTLSACQTALGGEQPGLEFVSMAKAFSLAMEGPPAIVATLWSVADESTKEFMITFYEELKDNPKSEALRKAQYQLIHSEYAHPFFWAPFILIGEWR</sequence>
<dbReference type="SUPFAM" id="SSF48452">
    <property type="entry name" value="TPR-like"/>
    <property type="match status" value="3"/>
</dbReference>
<dbReference type="PROSITE" id="PS50005">
    <property type="entry name" value="TPR"/>
    <property type="match status" value="10"/>
</dbReference>
<dbReference type="InterPro" id="IPR011990">
    <property type="entry name" value="TPR-like_helical_dom_sf"/>
</dbReference>
<organism evidence="5 6">
    <name type="scientific">candidate division WOR-3 bacterium</name>
    <dbReference type="NCBI Taxonomy" id="2052148"/>
    <lineage>
        <taxon>Bacteria</taxon>
        <taxon>Bacteria division WOR-3</taxon>
    </lineage>
</organism>
<comment type="caution">
    <text evidence="5">The sequence shown here is derived from an EMBL/GenBank/DDBJ whole genome shotgun (WGS) entry which is preliminary data.</text>
</comment>
<dbReference type="Proteomes" id="UP000630660">
    <property type="component" value="Unassembled WGS sequence"/>
</dbReference>
<accession>A0A9D5K9M4</accession>
<feature type="repeat" description="TPR" evidence="3">
    <location>
        <begin position="160"/>
        <end position="193"/>
    </location>
</feature>
<keyword evidence="2 3" id="KW-0802">TPR repeat</keyword>
<protein>
    <submittedName>
        <fullName evidence="5">Tetratricopeptide repeat protein</fullName>
    </submittedName>
</protein>
<dbReference type="EMBL" id="WJKJ01000239">
    <property type="protein sequence ID" value="MBD3364972.1"/>
    <property type="molecule type" value="Genomic_DNA"/>
</dbReference>
<evidence type="ECO:0000259" key="4">
    <source>
        <dbReference type="Pfam" id="PF12770"/>
    </source>
</evidence>
<dbReference type="Pfam" id="PF13424">
    <property type="entry name" value="TPR_12"/>
    <property type="match status" value="6"/>
</dbReference>
<feature type="domain" description="CHAT" evidence="4">
    <location>
        <begin position="953"/>
        <end position="1223"/>
    </location>
</feature>
<evidence type="ECO:0000256" key="2">
    <source>
        <dbReference type="ARBA" id="ARBA00022803"/>
    </source>
</evidence>
<dbReference type="InterPro" id="IPR019734">
    <property type="entry name" value="TPR_rpt"/>
</dbReference>
<feature type="repeat" description="TPR" evidence="3">
    <location>
        <begin position="503"/>
        <end position="536"/>
    </location>
</feature>
<evidence type="ECO:0000313" key="6">
    <source>
        <dbReference type="Proteomes" id="UP000630660"/>
    </source>
</evidence>
<evidence type="ECO:0000313" key="5">
    <source>
        <dbReference type="EMBL" id="MBD3364972.1"/>
    </source>
</evidence>
<dbReference type="Gene3D" id="1.25.40.10">
    <property type="entry name" value="Tetratricopeptide repeat domain"/>
    <property type="match status" value="5"/>
</dbReference>
<dbReference type="Pfam" id="PF13374">
    <property type="entry name" value="TPR_10"/>
    <property type="match status" value="1"/>
</dbReference>
<feature type="repeat" description="TPR" evidence="3">
    <location>
        <begin position="120"/>
        <end position="153"/>
    </location>
</feature>
<proteinExistence type="predicted"/>
<reference evidence="5" key="1">
    <citation type="submission" date="2019-11" db="EMBL/GenBank/DDBJ databases">
        <title>Microbial mats filling the niche in hypersaline microbial mats.</title>
        <authorList>
            <person name="Wong H.L."/>
            <person name="Macleod F.I."/>
            <person name="White R.A. III"/>
            <person name="Burns B.P."/>
        </authorList>
    </citation>
    <scope>NUCLEOTIDE SEQUENCE</scope>
    <source>
        <strain evidence="5">Bin_327</strain>
    </source>
</reference>
<feature type="repeat" description="TPR" evidence="3">
    <location>
        <begin position="587"/>
        <end position="620"/>
    </location>
</feature>
<evidence type="ECO:0000256" key="3">
    <source>
        <dbReference type="PROSITE-ProRule" id="PRU00339"/>
    </source>
</evidence>
<dbReference type="InterPro" id="IPR024983">
    <property type="entry name" value="CHAT_dom"/>
</dbReference>